<dbReference type="EMBL" id="CP025746">
    <property type="protein sequence ID" value="QAA31060.1"/>
    <property type="molecule type" value="Genomic_DNA"/>
</dbReference>
<dbReference type="Proteomes" id="UP000286268">
    <property type="component" value="Chromosome"/>
</dbReference>
<dbReference type="InterPro" id="IPR029759">
    <property type="entry name" value="GPX_AS"/>
</dbReference>
<feature type="domain" description="Thioredoxin" evidence="6">
    <location>
        <begin position="1"/>
        <end position="181"/>
    </location>
</feature>
<dbReference type="GO" id="GO:0004601">
    <property type="term" value="F:peroxidase activity"/>
    <property type="evidence" value="ECO:0007669"/>
    <property type="project" value="UniProtKB-KW"/>
</dbReference>
<proteinExistence type="inferred from homology"/>
<feature type="active site" evidence="4">
    <location>
        <position position="35"/>
    </location>
</feature>
<dbReference type="PIRSF" id="PIRSF000303">
    <property type="entry name" value="Glutathion_perox"/>
    <property type="match status" value="1"/>
</dbReference>
<dbReference type="CDD" id="cd00340">
    <property type="entry name" value="GSH_Peroxidase"/>
    <property type="match status" value="1"/>
</dbReference>
<dbReference type="KEGG" id="cmah:C1I91_04940"/>
<evidence type="ECO:0000313" key="7">
    <source>
        <dbReference type="EMBL" id="QAA31060.1"/>
    </source>
</evidence>
<evidence type="ECO:0000256" key="5">
    <source>
        <dbReference type="RuleBase" id="RU000499"/>
    </source>
</evidence>
<evidence type="ECO:0000256" key="4">
    <source>
        <dbReference type="PIRSR" id="PIRSR000303-1"/>
    </source>
</evidence>
<comment type="similarity">
    <text evidence="1 5">Belongs to the glutathione peroxidase family.</text>
</comment>
<evidence type="ECO:0000313" key="8">
    <source>
        <dbReference type="Proteomes" id="UP000286268"/>
    </source>
</evidence>
<name>A0A3R5V648_9CLOT</name>
<dbReference type="PROSITE" id="PS00460">
    <property type="entry name" value="GLUTATHIONE_PEROXID_1"/>
    <property type="match status" value="1"/>
</dbReference>
<keyword evidence="2 5" id="KW-0575">Peroxidase</keyword>
<dbReference type="GO" id="GO:0034599">
    <property type="term" value="P:cellular response to oxidative stress"/>
    <property type="evidence" value="ECO:0007669"/>
    <property type="project" value="TreeGrafter"/>
</dbReference>
<dbReference type="PROSITE" id="PS00763">
    <property type="entry name" value="GLUTATHIONE_PEROXID_2"/>
    <property type="match status" value="1"/>
</dbReference>
<evidence type="ECO:0000259" key="6">
    <source>
        <dbReference type="PROSITE" id="PS51352"/>
    </source>
</evidence>
<dbReference type="PRINTS" id="PR01011">
    <property type="entry name" value="GLUTPROXDASE"/>
</dbReference>
<evidence type="ECO:0000256" key="2">
    <source>
        <dbReference type="ARBA" id="ARBA00022559"/>
    </source>
</evidence>
<accession>A0A3R5V648</accession>
<dbReference type="PANTHER" id="PTHR11592:SF78">
    <property type="entry name" value="GLUTATHIONE PEROXIDASE"/>
    <property type="match status" value="1"/>
</dbReference>
<dbReference type="OrthoDB" id="9809733at2"/>
<dbReference type="Gene3D" id="3.40.30.10">
    <property type="entry name" value="Glutaredoxin"/>
    <property type="match status" value="1"/>
</dbReference>
<dbReference type="FunFam" id="3.40.30.10:FF:000010">
    <property type="entry name" value="Glutathione peroxidase"/>
    <property type="match status" value="1"/>
</dbReference>
<dbReference type="InterPro" id="IPR036249">
    <property type="entry name" value="Thioredoxin-like_sf"/>
</dbReference>
<organism evidence="7 8">
    <name type="scientific">Clostridium manihotivorum</name>
    <dbReference type="NCBI Taxonomy" id="2320868"/>
    <lineage>
        <taxon>Bacteria</taxon>
        <taxon>Bacillati</taxon>
        <taxon>Bacillota</taxon>
        <taxon>Clostridia</taxon>
        <taxon>Eubacteriales</taxon>
        <taxon>Clostridiaceae</taxon>
        <taxon>Clostridium</taxon>
    </lineage>
</organism>
<dbReference type="PROSITE" id="PS51352">
    <property type="entry name" value="THIOREDOXIN_2"/>
    <property type="match status" value="1"/>
</dbReference>
<protein>
    <recommendedName>
        <fullName evidence="5">Glutathione peroxidase</fullName>
    </recommendedName>
</protein>
<evidence type="ECO:0000256" key="1">
    <source>
        <dbReference type="ARBA" id="ARBA00006926"/>
    </source>
</evidence>
<dbReference type="RefSeq" id="WP_128211668.1">
    <property type="nucleotide sequence ID" value="NZ_CP025746.1"/>
</dbReference>
<evidence type="ECO:0000256" key="3">
    <source>
        <dbReference type="ARBA" id="ARBA00023002"/>
    </source>
</evidence>
<keyword evidence="3 5" id="KW-0560">Oxidoreductase</keyword>
<dbReference type="SUPFAM" id="SSF52833">
    <property type="entry name" value="Thioredoxin-like"/>
    <property type="match status" value="1"/>
</dbReference>
<gene>
    <name evidence="7" type="ORF">C1I91_04940</name>
</gene>
<dbReference type="InterPro" id="IPR013766">
    <property type="entry name" value="Thioredoxin_domain"/>
</dbReference>
<dbReference type="Pfam" id="PF00255">
    <property type="entry name" value="GSHPx"/>
    <property type="match status" value="1"/>
</dbReference>
<dbReference type="PANTHER" id="PTHR11592">
    <property type="entry name" value="GLUTATHIONE PEROXIDASE"/>
    <property type="match status" value="1"/>
</dbReference>
<sequence>MSIYDFKVNNIDGKEIELSQYKGKVLIVVNTATKCGFAPQLEDLQKLYIKYKDKGLEILGFPSNQFENQEPGSNDDIKNVCSINYGVTFNMFEKSEVRGKETSPLFKYLTSEKPFRGFNLNDPEQKFFNAFLEEKYPHYLLDDSIKWNFTKFLIDRDGKIIGRFESPVDPLSMESYIEALL</sequence>
<reference evidence="7 8" key="1">
    <citation type="submission" date="2018-01" db="EMBL/GenBank/DDBJ databases">
        <title>Genome Sequencing and Assembly of Anaerobacter polyendosporus strain CT4.</title>
        <authorList>
            <person name="Tachaapaikoon C."/>
            <person name="Sutheeworapong S."/>
            <person name="Jenjaroenpun P."/>
            <person name="Wongsurawat T."/>
            <person name="Nookeaw I."/>
            <person name="Cheawchanlertfa P."/>
            <person name="Kosugi A."/>
            <person name="Cheevadhanarak S."/>
            <person name="Ratanakhanokchai K."/>
        </authorList>
    </citation>
    <scope>NUCLEOTIDE SEQUENCE [LARGE SCALE GENOMIC DNA]</scope>
    <source>
        <strain evidence="7 8">CT4</strain>
    </source>
</reference>
<keyword evidence="8" id="KW-1185">Reference proteome</keyword>
<dbReference type="AlphaFoldDB" id="A0A3R5V648"/>
<dbReference type="InterPro" id="IPR000889">
    <property type="entry name" value="Glutathione_peroxidase"/>
</dbReference>
<dbReference type="PROSITE" id="PS51355">
    <property type="entry name" value="GLUTATHIONE_PEROXID_3"/>
    <property type="match status" value="1"/>
</dbReference>
<dbReference type="InterPro" id="IPR029760">
    <property type="entry name" value="GPX_CS"/>
</dbReference>